<dbReference type="InterPro" id="IPR011701">
    <property type="entry name" value="MFS"/>
</dbReference>
<evidence type="ECO:0000256" key="2">
    <source>
        <dbReference type="ARBA" id="ARBA00008432"/>
    </source>
</evidence>
<dbReference type="Pfam" id="PF07690">
    <property type="entry name" value="MFS_1"/>
    <property type="match status" value="1"/>
</dbReference>
<evidence type="ECO:0000256" key="4">
    <source>
        <dbReference type="ARBA" id="ARBA00022989"/>
    </source>
</evidence>
<evidence type="ECO:0000313" key="8">
    <source>
        <dbReference type="EMBL" id="EAQ92694.1"/>
    </source>
</evidence>
<proteinExistence type="inferred from homology"/>
<dbReference type="InterPro" id="IPR044772">
    <property type="entry name" value="NO3_transporter"/>
</dbReference>
<feature type="transmembrane region" description="Helical" evidence="7">
    <location>
        <begin position="195"/>
        <end position="216"/>
    </location>
</feature>
<evidence type="ECO:0008006" key="10">
    <source>
        <dbReference type="Google" id="ProtNLM"/>
    </source>
</evidence>
<feature type="region of interest" description="Disordered" evidence="6">
    <location>
        <begin position="270"/>
        <end position="292"/>
    </location>
</feature>
<feature type="compositionally biased region" description="Pro residues" evidence="6">
    <location>
        <begin position="275"/>
        <end position="286"/>
    </location>
</feature>
<keyword evidence="9" id="KW-1185">Reference proteome</keyword>
<keyword evidence="3 7" id="KW-0812">Transmembrane</keyword>
<dbReference type="OrthoDB" id="4586664at2759"/>
<dbReference type="EMBL" id="CH408029">
    <property type="protein sequence ID" value="EAQ92694.1"/>
    <property type="molecule type" value="Genomic_DNA"/>
</dbReference>
<dbReference type="GO" id="GO:0016020">
    <property type="term" value="C:membrane"/>
    <property type="evidence" value="ECO:0007669"/>
    <property type="project" value="UniProtKB-SubCell"/>
</dbReference>
<dbReference type="RefSeq" id="XP_001220150.1">
    <property type="nucleotide sequence ID" value="XM_001220149.1"/>
</dbReference>
<dbReference type="eggNOG" id="ENOG502QPIC">
    <property type="taxonomic scope" value="Eukaryota"/>
</dbReference>
<dbReference type="Gene3D" id="1.20.1250.20">
    <property type="entry name" value="MFS general substrate transporter like domains"/>
    <property type="match status" value="1"/>
</dbReference>
<keyword evidence="4 7" id="KW-1133">Transmembrane helix</keyword>
<feature type="transmembrane region" description="Helical" evidence="7">
    <location>
        <begin position="124"/>
        <end position="148"/>
    </location>
</feature>
<dbReference type="GeneID" id="4387993"/>
<organism evidence="8 9">
    <name type="scientific">Chaetomium globosum (strain ATCC 6205 / CBS 148.51 / DSM 1962 / NBRC 6347 / NRRL 1970)</name>
    <name type="common">Soil fungus</name>
    <dbReference type="NCBI Taxonomy" id="306901"/>
    <lineage>
        <taxon>Eukaryota</taxon>
        <taxon>Fungi</taxon>
        <taxon>Dikarya</taxon>
        <taxon>Ascomycota</taxon>
        <taxon>Pezizomycotina</taxon>
        <taxon>Sordariomycetes</taxon>
        <taxon>Sordariomycetidae</taxon>
        <taxon>Sordariales</taxon>
        <taxon>Chaetomiaceae</taxon>
        <taxon>Chaetomium</taxon>
    </lineage>
</organism>
<evidence type="ECO:0000256" key="6">
    <source>
        <dbReference type="SAM" id="MobiDB-lite"/>
    </source>
</evidence>
<dbReference type="HOGENOM" id="CLU_787559_0_0_1"/>
<comment type="subcellular location">
    <subcellularLocation>
        <location evidence="1">Membrane</location>
        <topology evidence="1">Multi-pass membrane protein</topology>
    </subcellularLocation>
</comment>
<dbReference type="InParanoid" id="Q2HFS5"/>
<protein>
    <recommendedName>
        <fullName evidence="10">Major facilitator superfamily (MFS) profile domain-containing protein</fullName>
    </recommendedName>
</protein>
<feature type="transmembrane region" description="Helical" evidence="7">
    <location>
        <begin position="69"/>
        <end position="87"/>
    </location>
</feature>
<gene>
    <name evidence="8" type="ORF">CHGG_00929</name>
</gene>
<dbReference type="InterPro" id="IPR036259">
    <property type="entry name" value="MFS_trans_sf"/>
</dbReference>
<name>Q2HFS5_CHAGB</name>
<evidence type="ECO:0000256" key="7">
    <source>
        <dbReference type="SAM" id="Phobius"/>
    </source>
</evidence>
<dbReference type="SUPFAM" id="SSF103473">
    <property type="entry name" value="MFS general substrate transporter"/>
    <property type="match status" value="1"/>
</dbReference>
<comment type="similarity">
    <text evidence="2">Belongs to the major facilitator superfamily. Nitrate/nitrite porter (TC 2.A.1.8) family.</text>
</comment>
<feature type="transmembrane region" description="Helical" evidence="7">
    <location>
        <begin position="99"/>
        <end position="118"/>
    </location>
</feature>
<sequence>MGFKFSHLCSPPNVNPITLKARSIPFFNPVDLYGRVFFFSWFGFMIAFWAWYTFPPLVRRLESLDVTEVANSNIVSLCATLLVRLIAGPLCDQFGPRKVFGGLLLVGSIPLGLAPLVHNATGLYVSRFFIGILGGSFIPCQVWSIGFFDKNIVGTANALTGGFGSAGGGITYFIMPAVYDGLVAAGYIPSQAWRLTFIVPLAMVITTAIALIVLCPDTPTGKWADRQRHAQPYLDGQIDNYNQGSQSEYDTATTYAEKASIIVDIPGLITDRPITPDPKPTTSRPPSPDHDRTSIITITLHIALNKHNDQPPSTLRAITPGDSQLVQVGGLLTAMTALSRDPTLRPHRAEQK</sequence>
<dbReference type="GO" id="GO:0015112">
    <property type="term" value="F:nitrate transmembrane transporter activity"/>
    <property type="evidence" value="ECO:0007669"/>
    <property type="project" value="InterPro"/>
</dbReference>
<accession>Q2HFS5</accession>
<dbReference type="STRING" id="306901.Q2HFS5"/>
<dbReference type="AlphaFoldDB" id="Q2HFS5"/>
<evidence type="ECO:0000256" key="3">
    <source>
        <dbReference type="ARBA" id="ARBA00022692"/>
    </source>
</evidence>
<dbReference type="PANTHER" id="PTHR23515">
    <property type="entry name" value="HIGH-AFFINITY NITRATE TRANSPORTER 2.3"/>
    <property type="match status" value="1"/>
</dbReference>
<feature type="transmembrane region" description="Helical" evidence="7">
    <location>
        <begin position="155"/>
        <end position="175"/>
    </location>
</feature>
<evidence type="ECO:0000256" key="5">
    <source>
        <dbReference type="ARBA" id="ARBA00023136"/>
    </source>
</evidence>
<keyword evidence="5 7" id="KW-0472">Membrane</keyword>
<evidence type="ECO:0000313" key="9">
    <source>
        <dbReference type="Proteomes" id="UP000001056"/>
    </source>
</evidence>
<feature type="transmembrane region" description="Helical" evidence="7">
    <location>
        <begin position="32"/>
        <end position="54"/>
    </location>
</feature>
<reference evidence="9" key="1">
    <citation type="journal article" date="2015" name="Genome Announc.">
        <title>Draft genome sequence of the cellulolytic fungus Chaetomium globosum.</title>
        <authorList>
            <person name="Cuomo C.A."/>
            <person name="Untereiner W.A."/>
            <person name="Ma L.-J."/>
            <person name="Grabherr M."/>
            <person name="Birren B.W."/>
        </authorList>
    </citation>
    <scope>NUCLEOTIDE SEQUENCE [LARGE SCALE GENOMIC DNA]</scope>
    <source>
        <strain evidence="9">ATCC 6205 / CBS 148.51 / DSM 1962 / NBRC 6347 / NRRL 1970</strain>
    </source>
</reference>
<evidence type="ECO:0000256" key="1">
    <source>
        <dbReference type="ARBA" id="ARBA00004141"/>
    </source>
</evidence>
<dbReference type="VEuPathDB" id="FungiDB:CHGG_00929"/>
<dbReference type="Proteomes" id="UP000001056">
    <property type="component" value="Unassembled WGS sequence"/>
</dbReference>